<dbReference type="SUPFAM" id="SSF47413">
    <property type="entry name" value="lambda repressor-like DNA-binding domains"/>
    <property type="match status" value="1"/>
</dbReference>
<name>A0AAX0Q6C0_9EURY</name>
<dbReference type="Gene3D" id="1.10.10.2910">
    <property type="match status" value="1"/>
</dbReference>
<proteinExistence type="inferred from homology"/>
<evidence type="ECO:0000313" key="3">
    <source>
        <dbReference type="EMBL" id="PAV08755.1"/>
    </source>
</evidence>
<dbReference type="GO" id="GO:0003677">
    <property type="term" value="F:DNA binding"/>
    <property type="evidence" value="ECO:0007669"/>
    <property type="project" value="InterPro"/>
</dbReference>
<dbReference type="Pfam" id="PF01381">
    <property type="entry name" value="HTH_3"/>
    <property type="match status" value="1"/>
</dbReference>
<comment type="caution">
    <text evidence="3">The sequence shown here is derived from an EMBL/GenBank/DDBJ whole genome shotgun (WGS) entry which is preliminary data.</text>
</comment>
<dbReference type="InterPro" id="IPR010982">
    <property type="entry name" value="Lambda_DNA-bd_dom_sf"/>
</dbReference>
<evidence type="ECO:0000313" key="4">
    <source>
        <dbReference type="Proteomes" id="UP000243820"/>
    </source>
</evidence>
<sequence>MSQQELADKMNVSKMTISKYENNKLYPTSGMLIALSESLNVGIDYFFRETSVVLTPDVAYRKSPHLTEKDLGEIMAKSTDVLERQKEIMHIMNITLAKVPRKHIRSISTLEEIEKFTLELRKKWQLGLDPIENLMEVVENHGFCVGVIDAPKGFDAFTDVVDTDVPVIILQRNMPGDRQRFSLGHELGHFFIKNSGSLDVERMANQFAASLLVPREMLIRDLGERRTNISLDELCLLKHKYGASMQCLVYRMKDVGIIDISLMEEIILSFKRNGWDVKEPGDQIKPEEPMRMKLLVNRALSEGIISESKKRELLGEKISFEAECEAA</sequence>
<dbReference type="SMART" id="SM00530">
    <property type="entry name" value="HTH_XRE"/>
    <property type="match status" value="1"/>
</dbReference>
<dbReference type="InterPro" id="IPR001387">
    <property type="entry name" value="Cro/C1-type_HTH"/>
</dbReference>
<gene>
    <name evidence="3" type="ORF">ASJ83_00045</name>
</gene>
<dbReference type="CDD" id="cd00093">
    <property type="entry name" value="HTH_XRE"/>
    <property type="match status" value="1"/>
</dbReference>
<protein>
    <recommendedName>
        <fullName evidence="2">HTH cro/C1-type domain-containing protein</fullName>
    </recommendedName>
</protein>
<dbReference type="Pfam" id="PF06114">
    <property type="entry name" value="Peptidase_M78"/>
    <property type="match status" value="1"/>
</dbReference>
<dbReference type="InterPro" id="IPR052345">
    <property type="entry name" value="Rad_response_metalloprotease"/>
</dbReference>
<dbReference type="Proteomes" id="UP000243820">
    <property type="component" value="Unassembled WGS sequence"/>
</dbReference>
<dbReference type="AlphaFoldDB" id="A0AAX0Q6C0"/>
<keyword evidence="4" id="KW-1185">Reference proteome</keyword>
<dbReference type="EMBL" id="LMVO01000043">
    <property type="protein sequence ID" value="PAV08755.1"/>
    <property type="molecule type" value="Genomic_DNA"/>
</dbReference>
<feature type="domain" description="HTH cro/C1-type" evidence="2">
    <location>
        <begin position="1"/>
        <end position="46"/>
    </location>
</feature>
<accession>A0AAX0Q6C0</accession>
<reference evidence="3 4" key="1">
    <citation type="journal article" date="2017" name="BMC Genomics">
        <title>Genomic analysis of methanogenic archaea reveals a shift towards energy conservation.</title>
        <authorList>
            <person name="Gilmore S.P."/>
            <person name="Henske J.K."/>
            <person name="Sexton J.A."/>
            <person name="Solomon K.V."/>
            <person name="Seppala S."/>
            <person name="Yoo J.I."/>
            <person name="Huyett L.M."/>
            <person name="Pressman A."/>
            <person name="Cogan J.Z."/>
            <person name="Kivenson V."/>
            <person name="Peng X."/>
            <person name="Tan Y."/>
            <person name="Valentine D.L."/>
            <person name="O'Malley M.A."/>
        </authorList>
    </citation>
    <scope>NUCLEOTIDE SEQUENCE [LARGE SCALE GENOMIC DNA]</scope>
    <source>
        <strain evidence="3 4">XII</strain>
    </source>
</reference>
<dbReference type="PROSITE" id="PS50943">
    <property type="entry name" value="HTH_CROC1"/>
    <property type="match status" value="1"/>
</dbReference>
<comment type="similarity">
    <text evidence="1">Belongs to the short-chain fatty acyl-CoA assimilation regulator (ScfR) family.</text>
</comment>
<dbReference type="PANTHER" id="PTHR43236">
    <property type="entry name" value="ANTITOXIN HIGA1"/>
    <property type="match status" value="1"/>
</dbReference>
<organism evidence="3 4">
    <name type="scientific">Methanocorpusculum parvum</name>
    <dbReference type="NCBI Taxonomy" id="2193"/>
    <lineage>
        <taxon>Archaea</taxon>
        <taxon>Methanobacteriati</taxon>
        <taxon>Methanobacteriota</taxon>
        <taxon>Stenosarchaea group</taxon>
        <taxon>Methanomicrobia</taxon>
        <taxon>Methanomicrobiales</taxon>
        <taxon>Methanocorpusculaceae</taxon>
        <taxon>Methanocorpusculum</taxon>
    </lineage>
</organism>
<evidence type="ECO:0000256" key="1">
    <source>
        <dbReference type="ARBA" id="ARBA00007227"/>
    </source>
</evidence>
<evidence type="ECO:0000259" key="2">
    <source>
        <dbReference type="PROSITE" id="PS50943"/>
    </source>
</evidence>
<dbReference type="InterPro" id="IPR010359">
    <property type="entry name" value="IrrE_HExxH"/>
</dbReference>
<dbReference type="Gene3D" id="1.10.260.40">
    <property type="entry name" value="lambda repressor-like DNA-binding domains"/>
    <property type="match status" value="1"/>
</dbReference>
<dbReference type="PANTHER" id="PTHR43236:SF1">
    <property type="entry name" value="BLL7220 PROTEIN"/>
    <property type="match status" value="1"/>
</dbReference>